<evidence type="ECO:0000256" key="1">
    <source>
        <dbReference type="ARBA" id="ARBA00022741"/>
    </source>
</evidence>
<dbReference type="GO" id="GO:0005525">
    <property type="term" value="F:GTP binding"/>
    <property type="evidence" value="ECO:0007669"/>
    <property type="project" value="UniProtKB-KW"/>
</dbReference>
<dbReference type="OrthoDB" id="25466at2759"/>
<dbReference type="Bgee" id="ENSXETG00000027377">
    <property type="expression patterns" value="Expressed in egg cell and 13 other cell types or tissues"/>
</dbReference>
<feature type="binding site" evidence="4">
    <location>
        <position position="107"/>
    </location>
    <ligand>
        <name>Mg(2+)</name>
        <dbReference type="ChEBI" id="CHEBI:18420"/>
    </ligand>
</feature>
<dbReference type="InterPro" id="IPR005225">
    <property type="entry name" value="Small_GTP-bd"/>
</dbReference>
<dbReference type="AGR" id="Xenbase:XB-GENE-5844434"/>
<reference evidence="7" key="1">
    <citation type="journal article" date="2010" name="Science">
        <title>The genome of the Western clawed frog Xenopus tropicalis.</title>
        <authorList>
            <person name="Hellsten U."/>
            <person name="Harland R.M."/>
            <person name="Gilchrist M.J."/>
            <person name="Hendrix D."/>
            <person name="Jurka J."/>
            <person name="Kapitonov V."/>
            <person name="Ovcharenko I."/>
            <person name="Putnam N.H."/>
            <person name="Shu S."/>
            <person name="Taher L."/>
            <person name="Blitz I.L."/>
            <person name="Blumberg B."/>
            <person name="Dichmann D.S."/>
            <person name="Dubchak I."/>
            <person name="Amaya E."/>
            <person name="Detter J.C."/>
            <person name="Fletcher R."/>
            <person name="Gerhard D.S."/>
            <person name="Goodstein D."/>
            <person name="Graves T."/>
            <person name="Grigoriev I.V."/>
            <person name="Grimwood J."/>
            <person name="Kawashima T."/>
            <person name="Lindquist E."/>
            <person name="Lucas S.M."/>
            <person name="Mead P.E."/>
            <person name="Mitros T."/>
            <person name="Ogino H."/>
            <person name="Ohta Y."/>
            <person name="Poliakov A.V."/>
            <person name="Pollet N."/>
            <person name="Robert J."/>
            <person name="Salamov A."/>
            <person name="Sater A.K."/>
            <person name="Schmutz J."/>
            <person name="Terry A."/>
            <person name="Vize P.D."/>
            <person name="Warren W.C."/>
            <person name="Wells D."/>
            <person name="Wills A."/>
            <person name="Wilson R.K."/>
            <person name="Zimmerman L.B."/>
            <person name="Zorn A.M."/>
            <person name="Grainger R."/>
            <person name="Grammer T."/>
            <person name="Khokha M.K."/>
            <person name="Richardson P.M."/>
            <person name="Rokhsar D.S."/>
        </authorList>
    </citation>
    <scope>NUCLEOTIDE SEQUENCE [LARGE SCALE GENOMIC DNA]</scope>
    <source>
        <strain evidence="7">Nigerian</strain>
    </source>
</reference>
<dbReference type="SUPFAM" id="SSF52540">
    <property type="entry name" value="P-loop containing nucleoside triphosphate hydrolases"/>
    <property type="match status" value="1"/>
</dbReference>
<dbReference type="GO" id="GO:0046872">
    <property type="term" value="F:metal ion binding"/>
    <property type="evidence" value="ECO:0007669"/>
    <property type="project" value="UniProtKB-KW"/>
</dbReference>
<dbReference type="PhylomeDB" id="F6UGC3"/>
<name>F6UGC3_XENTR</name>
<dbReference type="Gene3D" id="3.40.50.300">
    <property type="entry name" value="P-loop containing nucleotide triphosphate hydrolases"/>
    <property type="match status" value="1"/>
</dbReference>
<dbReference type="GO" id="GO:0007399">
    <property type="term" value="P:nervous system development"/>
    <property type="evidence" value="ECO:0000318"/>
    <property type="project" value="GO_Central"/>
</dbReference>
<dbReference type="SMART" id="SM00178">
    <property type="entry name" value="SAR"/>
    <property type="match status" value="1"/>
</dbReference>
<feature type="binding site" evidence="3">
    <location>
        <position position="147"/>
    </location>
    <ligand>
        <name>GTP</name>
        <dbReference type="ChEBI" id="CHEBI:37565"/>
    </ligand>
</feature>
<dbReference type="SMART" id="SM00177">
    <property type="entry name" value="ARF"/>
    <property type="match status" value="1"/>
</dbReference>
<dbReference type="Proteomes" id="UP000008143">
    <property type="component" value="Chromosome 1"/>
</dbReference>
<dbReference type="GeneTree" id="ENSGT00940000159397"/>
<sequence>MSGLRNLGLAVAMLAASGGAALVTWSYILAQRRKEEQKEDVVAKVEQKEDTAKEEQKENVVREDHLLLESEMAARCMLLAAREQPQKEPQTRKQQILVLGLDGSGKTSVLNSIVTNRGNHSTVPTEGVHAVCITNGNSKMEFLEVGGSEQLRQFWERYLDRALALIYVVDSSDHSRLPLAKMHLHQLIQHSSSLPLVVLANKQDLENAYHITDIHDALALSEICEKRKLYLIGTHVATDGSELPSSIEDTRELLAQLLLEIH</sequence>
<evidence type="ECO:0000256" key="2">
    <source>
        <dbReference type="ARBA" id="ARBA00023134"/>
    </source>
</evidence>
<feature type="binding site" evidence="4">
    <location>
        <position position="125"/>
    </location>
    <ligand>
        <name>Mg(2+)</name>
        <dbReference type="ChEBI" id="CHEBI:18420"/>
    </ligand>
</feature>
<accession>F6UGC3</accession>
<comment type="similarity">
    <text evidence="5">Belongs to the small GTPase superfamily. Arf family.</text>
</comment>
<keyword evidence="4" id="KW-0479">Metal-binding</keyword>
<keyword evidence="2 3" id="KW-0342">GTP-binding</keyword>
<evidence type="ECO:0000256" key="6">
    <source>
        <dbReference type="SAM" id="Coils"/>
    </source>
</evidence>
<dbReference type="KEGG" id="xtr:548928"/>
<evidence type="ECO:0000256" key="5">
    <source>
        <dbReference type="RuleBase" id="RU003925"/>
    </source>
</evidence>
<feature type="binding site" evidence="3">
    <location>
        <begin position="201"/>
        <end position="204"/>
    </location>
    <ligand>
        <name>GTP</name>
        <dbReference type="ChEBI" id="CHEBI:37565"/>
    </ligand>
</feature>
<organism evidence="7">
    <name type="scientific">Xenopus tropicalis</name>
    <name type="common">Western clawed frog</name>
    <name type="synonym">Silurana tropicalis</name>
    <dbReference type="NCBI Taxonomy" id="8364"/>
    <lineage>
        <taxon>Eukaryota</taxon>
        <taxon>Metazoa</taxon>
        <taxon>Chordata</taxon>
        <taxon>Craniata</taxon>
        <taxon>Vertebrata</taxon>
        <taxon>Euteleostomi</taxon>
        <taxon>Amphibia</taxon>
        <taxon>Batrachia</taxon>
        <taxon>Anura</taxon>
        <taxon>Pipoidea</taxon>
        <taxon>Pipidae</taxon>
        <taxon>Xenopodinae</taxon>
        <taxon>Xenopus</taxon>
        <taxon>Silurana</taxon>
    </lineage>
</organism>
<dbReference type="PANTHER" id="PTHR46724">
    <property type="entry name" value="ADP-RIBOSYLATION FACTOR-LIKE PROTEIN 9-RELATED"/>
    <property type="match status" value="1"/>
</dbReference>
<evidence type="ECO:0000313" key="10">
    <source>
        <dbReference type="Xenbase" id="XB-GENE-5844434"/>
    </source>
</evidence>
<dbReference type="InterPro" id="IPR053254">
    <property type="entry name" value="Arf-like_GTPase"/>
</dbReference>
<dbReference type="Xenbase" id="XB-GENE-5844434">
    <property type="gene designation" value="arl9"/>
</dbReference>
<dbReference type="CTD" id="132946"/>
<dbReference type="InterPro" id="IPR027417">
    <property type="entry name" value="P-loop_NTPase"/>
</dbReference>
<evidence type="ECO:0000256" key="4">
    <source>
        <dbReference type="PIRSR" id="PIRSR606689-2"/>
    </source>
</evidence>
<dbReference type="CDD" id="cd04162">
    <property type="entry name" value="Arl9_Arfrp2_like"/>
    <property type="match status" value="1"/>
</dbReference>
<dbReference type="AlphaFoldDB" id="F6UGC3"/>
<feature type="coiled-coil region" evidence="6">
    <location>
        <begin position="31"/>
        <end position="58"/>
    </location>
</feature>
<dbReference type="Pfam" id="PF00025">
    <property type="entry name" value="Arf"/>
    <property type="match status" value="1"/>
</dbReference>
<dbReference type="eggNOG" id="KOG0070">
    <property type="taxonomic scope" value="Eukaryota"/>
</dbReference>
<dbReference type="OMA" id="FAHKQDL"/>
<dbReference type="GeneID" id="548928"/>
<evidence type="ECO:0000256" key="3">
    <source>
        <dbReference type="PIRSR" id="PIRSR606689-1"/>
    </source>
</evidence>
<protein>
    <submittedName>
        <fullName evidence="7">ADP ribosylation factor like GTPase 9</fullName>
    </submittedName>
    <submittedName>
        <fullName evidence="9">ADP-ribosylation factor-like protein 9</fullName>
    </submittedName>
</protein>
<dbReference type="RefSeq" id="NP_001016174.1">
    <property type="nucleotide sequence ID" value="NM_001016174.2"/>
</dbReference>
<dbReference type="PROSITE" id="PS51417">
    <property type="entry name" value="ARF"/>
    <property type="match status" value="1"/>
</dbReference>
<dbReference type="Ensembl" id="ENSXETT00000022519">
    <property type="protein sequence ID" value="ENSXETP00000022519"/>
    <property type="gene ID" value="ENSXETG00000027377"/>
</dbReference>
<dbReference type="PRINTS" id="PR00328">
    <property type="entry name" value="SAR1GTPBP"/>
</dbReference>
<evidence type="ECO:0000313" key="9">
    <source>
        <dbReference type="RefSeq" id="NP_001016174.1"/>
    </source>
</evidence>
<keyword evidence="8" id="KW-1185">Reference proteome</keyword>
<evidence type="ECO:0000313" key="7">
    <source>
        <dbReference type="Ensembl" id="ENSXETP00000022519"/>
    </source>
</evidence>
<keyword evidence="6" id="KW-0175">Coiled coil</keyword>
<dbReference type="NCBIfam" id="TIGR00231">
    <property type="entry name" value="small_GTP"/>
    <property type="match status" value="1"/>
</dbReference>
<feature type="binding site" evidence="3">
    <location>
        <begin position="100"/>
        <end position="107"/>
    </location>
    <ligand>
        <name>GTP</name>
        <dbReference type="ChEBI" id="CHEBI:37565"/>
    </ligand>
</feature>
<reference evidence="9" key="3">
    <citation type="submission" date="2025-04" db="UniProtKB">
        <authorList>
            <consortium name="RefSeq"/>
        </authorList>
    </citation>
    <scope>IDENTIFICATION</scope>
</reference>
<dbReference type="InterPro" id="IPR006689">
    <property type="entry name" value="Small_GTPase_ARF/SAR"/>
</dbReference>
<gene>
    <name evidence="7 9 10" type="primary">arl9</name>
</gene>
<evidence type="ECO:0000313" key="8">
    <source>
        <dbReference type="Proteomes" id="UP000008143"/>
    </source>
</evidence>
<dbReference type="HOGENOM" id="CLU_040729_11_1_1"/>
<dbReference type="GO" id="GO:0003924">
    <property type="term" value="F:GTPase activity"/>
    <property type="evidence" value="ECO:0007669"/>
    <property type="project" value="InterPro"/>
</dbReference>
<reference evidence="7" key="2">
    <citation type="submission" date="2011-06" db="UniProtKB">
        <authorList>
            <consortium name="Ensembl"/>
        </authorList>
    </citation>
    <scope>IDENTIFICATION</scope>
</reference>
<proteinExistence type="inferred from homology"/>
<dbReference type="PANTHER" id="PTHR46724:SF2">
    <property type="entry name" value="ADP-RIBOSYLATION FACTOR-LIKE PROTEIN 9"/>
    <property type="match status" value="1"/>
</dbReference>
<keyword evidence="4" id="KW-0460">Magnesium</keyword>
<keyword evidence="1 3" id="KW-0547">Nucleotide-binding</keyword>